<proteinExistence type="predicted"/>
<evidence type="ECO:0000313" key="1">
    <source>
        <dbReference type="EMBL" id="MBA0589947.1"/>
    </source>
</evidence>
<dbReference type="EMBL" id="JABEZZ010000007">
    <property type="protein sequence ID" value="MBA0589947.1"/>
    <property type="molecule type" value="Genomic_DNA"/>
</dbReference>
<gene>
    <name evidence="1" type="ORF">Gorai_018669</name>
</gene>
<feature type="non-terminal residue" evidence="1">
    <location>
        <position position="1"/>
    </location>
</feature>
<sequence length="161" mass="17942">IDLLEPYALSVFISNLKHEVRQYLQLFKPHNLVDTFHLASQVEDILNTSPKKGFLTSSSSTNRFDSSMRHIAASNRPTPLHPSGAPVTVTIGSSNGSKTSKVPSKGISPALIAERKQNRLCFWCGVKYYTGHKCVKRQLYQLLLESHSDGEGKDFRNVLIS</sequence>
<reference evidence="1 2" key="1">
    <citation type="journal article" date="2019" name="Genome Biol. Evol.">
        <title>Insights into the evolution of the New World diploid cottons (Gossypium, subgenus Houzingenia) based on genome sequencing.</title>
        <authorList>
            <person name="Grover C.E."/>
            <person name="Arick M.A. 2nd"/>
            <person name="Thrash A."/>
            <person name="Conover J.L."/>
            <person name="Sanders W.S."/>
            <person name="Peterson D.G."/>
            <person name="Frelichowski J.E."/>
            <person name="Scheffler J.A."/>
            <person name="Scheffler B.E."/>
            <person name="Wendel J.F."/>
        </authorList>
    </citation>
    <scope>NUCLEOTIDE SEQUENCE [LARGE SCALE GENOMIC DNA]</scope>
    <source>
        <strain evidence="1">8</strain>
        <tissue evidence="1">Leaf</tissue>
    </source>
</reference>
<evidence type="ECO:0000313" key="2">
    <source>
        <dbReference type="Proteomes" id="UP000593578"/>
    </source>
</evidence>
<dbReference type="AlphaFoldDB" id="A0A7J8PL05"/>
<dbReference type="Proteomes" id="UP000593578">
    <property type="component" value="Unassembled WGS sequence"/>
</dbReference>
<organism evidence="1 2">
    <name type="scientific">Gossypium raimondii</name>
    <name type="common">Peruvian cotton</name>
    <name type="synonym">Gossypium klotzschianum subsp. raimondii</name>
    <dbReference type="NCBI Taxonomy" id="29730"/>
    <lineage>
        <taxon>Eukaryota</taxon>
        <taxon>Viridiplantae</taxon>
        <taxon>Streptophyta</taxon>
        <taxon>Embryophyta</taxon>
        <taxon>Tracheophyta</taxon>
        <taxon>Spermatophyta</taxon>
        <taxon>Magnoliopsida</taxon>
        <taxon>eudicotyledons</taxon>
        <taxon>Gunneridae</taxon>
        <taxon>Pentapetalae</taxon>
        <taxon>rosids</taxon>
        <taxon>malvids</taxon>
        <taxon>Malvales</taxon>
        <taxon>Malvaceae</taxon>
        <taxon>Malvoideae</taxon>
        <taxon>Gossypium</taxon>
    </lineage>
</organism>
<comment type="caution">
    <text evidence="1">The sequence shown here is derived from an EMBL/GenBank/DDBJ whole genome shotgun (WGS) entry which is preliminary data.</text>
</comment>
<protein>
    <submittedName>
        <fullName evidence="1">Uncharacterized protein</fullName>
    </submittedName>
</protein>
<name>A0A7J8PL05_GOSRA</name>
<accession>A0A7J8PL05</accession>